<sequence length="167" mass="17699">MPFLQHLPHRALPLLCAAALIGCAGKQHQAPAEDAPDAATAVFKGSSTMGPALYALQFNAKGCVQGRTEVPRAGSSRPMRLVPGEEKFFGLDTASMNNSSCRIAVSFVPEANVQYQLVDFRSSGGFGKPDFCAVDVKRIDPSGATSPVPSRGWRIVQASMACHRAVP</sequence>
<dbReference type="Proteomes" id="UP000193427">
    <property type="component" value="Chromosome"/>
</dbReference>
<name>A0A1W6LCK1_9BURK</name>
<dbReference type="RefSeq" id="WP_085752272.1">
    <property type="nucleotide sequence ID" value="NZ_BSPR01000006.1"/>
</dbReference>
<dbReference type="KEGG" id="rgu:A4W93_19900"/>
<keyword evidence="2" id="KW-1185">Reference proteome</keyword>
<protein>
    <submittedName>
        <fullName evidence="1">Uncharacterized protein</fullName>
    </submittedName>
</protein>
<proteinExistence type="predicted"/>
<dbReference type="AlphaFoldDB" id="A0A1W6LCK1"/>
<organism evidence="1 2">
    <name type="scientific">Piscinibacter gummiphilus</name>
    <dbReference type="NCBI Taxonomy" id="946333"/>
    <lineage>
        <taxon>Bacteria</taxon>
        <taxon>Pseudomonadati</taxon>
        <taxon>Pseudomonadota</taxon>
        <taxon>Betaproteobacteria</taxon>
        <taxon>Burkholderiales</taxon>
        <taxon>Sphaerotilaceae</taxon>
        <taxon>Piscinibacter</taxon>
    </lineage>
</organism>
<reference evidence="1 2" key="1">
    <citation type="submission" date="2016-04" db="EMBL/GenBank/DDBJ databases">
        <title>Complete genome sequence of natural rubber-degrading, novel Gram-negative bacterium, Rhizobacter gummiphilus strain NS21.</title>
        <authorList>
            <person name="Tabata M."/>
            <person name="Kasai D."/>
            <person name="Fukuda M."/>
        </authorList>
    </citation>
    <scope>NUCLEOTIDE SEQUENCE [LARGE SCALE GENOMIC DNA]</scope>
    <source>
        <strain evidence="1 2">NS21</strain>
    </source>
</reference>
<evidence type="ECO:0000313" key="2">
    <source>
        <dbReference type="Proteomes" id="UP000193427"/>
    </source>
</evidence>
<evidence type="ECO:0000313" key="1">
    <source>
        <dbReference type="EMBL" id="ARN21976.1"/>
    </source>
</evidence>
<dbReference type="EMBL" id="CP015118">
    <property type="protein sequence ID" value="ARN21976.1"/>
    <property type="molecule type" value="Genomic_DNA"/>
</dbReference>
<accession>A0A1W6LCK1</accession>
<gene>
    <name evidence="1" type="ORF">A4W93_19900</name>
</gene>